<reference evidence="1 2" key="1">
    <citation type="submission" date="2019-02" db="EMBL/GenBank/DDBJ databases">
        <title>Genome sequencing of the rare red list fungi Bondarzewia mesenterica.</title>
        <authorList>
            <person name="Buettner E."/>
            <person name="Kellner H."/>
        </authorList>
    </citation>
    <scope>NUCLEOTIDE SEQUENCE [LARGE SCALE GENOMIC DNA]</scope>
    <source>
        <strain evidence="1 2">DSM 108281</strain>
    </source>
</reference>
<proteinExistence type="predicted"/>
<gene>
    <name evidence="1" type="ORF">EW146_g541</name>
</gene>
<sequence>MASVLAQLALQHLPRAAQAEAQNAYLTSIRYTLPTRLALTSKRHGFTRLGRPCTHAHAHAPPGSFAVLGCARALYKLTSGLHWLGHGYVMSAQRFIPRFATFLLPPPILSTPDNRIAHGLRSRPSHLLSPPSSTV</sequence>
<keyword evidence="2" id="KW-1185">Reference proteome</keyword>
<evidence type="ECO:0000313" key="1">
    <source>
        <dbReference type="EMBL" id="THH20896.1"/>
    </source>
</evidence>
<accession>A0A4S4M6I9</accession>
<name>A0A4S4M6I9_9AGAM</name>
<comment type="caution">
    <text evidence="1">The sequence shown here is derived from an EMBL/GenBank/DDBJ whole genome shotgun (WGS) entry which is preliminary data.</text>
</comment>
<evidence type="ECO:0000313" key="2">
    <source>
        <dbReference type="Proteomes" id="UP000310158"/>
    </source>
</evidence>
<organism evidence="1 2">
    <name type="scientific">Bondarzewia mesenterica</name>
    <dbReference type="NCBI Taxonomy" id="1095465"/>
    <lineage>
        <taxon>Eukaryota</taxon>
        <taxon>Fungi</taxon>
        <taxon>Dikarya</taxon>
        <taxon>Basidiomycota</taxon>
        <taxon>Agaricomycotina</taxon>
        <taxon>Agaricomycetes</taxon>
        <taxon>Russulales</taxon>
        <taxon>Bondarzewiaceae</taxon>
        <taxon>Bondarzewia</taxon>
    </lineage>
</organism>
<dbReference type="AlphaFoldDB" id="A0A4S4M6I9"/>
<dbReference type="Proteomes" id="UP000310158">
    <property type="component" value="Unassembled WGS sequence"/>
</dbReference>
<protein>
    <submittedName>
        <fullName evidence="1">Uncharacterized protein</fullName>
    </submittedName>
</protein>
<dbReference type="EMBL" id="SGPL01000012">
    <property type="protein sequence ID" value="THH20896.1"/>
    <property type="molecule type" value="Genomic_DNA"/>
</dbReference>